<gene>
    <name evidence="4" type="primary">PmUG01_13032000</name>
    <name evidence="3" type="ORF">PMALA_043510</name>
    <name evidence="4" type="ORF">PMUG01_13032000</name>
</gene>
<dbReference type="AlphaFoldDB" id="A0A1A8WQD7"/>
<dbReference type="EMBL" id="FLQW01002900">
    <property type="protein sequence ID" value="SBS94498.1"/>
    <property type="molecule type" value="Genomic_DNA"/>
</dbReference>
<organism evidence="3 5">
    <name type="scientific">Plasmodium malariae</name>
    <dbReference type="NCBI Taxonomy" id="5858"/>
    <lineage>
        <taxon>Eukaryota</taxon>
        <taxon>Sar</taxon>
        <taxon>Alveolata</taxon>
        <taxon>Apicomplexa</taxon>
        <taxon>Aconoidasida</taxon>
        <taxon>Haemosporida</taxon>
        <taxon>Plasmodiidae</taxon>
        <taxon>Plasmodium</taxon>
        <taxon>Plasmodium (Plasmodium)</taxon>
    </lineage>
</organism>
<dbReference type="Proteomes" id="UP000219813">
    <property type="component" value="Chromosome 13"/>
</dbReference>
<feature type="compositionally biased region" description="Acidic residues" evidence="1">
    <location>
        <begin position="110"/>
        <end position="135"/>
    </location>
</feature>
<sequence>MKFNTKTSKETLKKGKIPTDIYRKHQKKKEKKKKKKERAEQLEIIISKKNPYVVKEKLDTLKKKEKQGKLLPVEKNKLKQYERLWNIIKEKVKDKTYFYNNNGVIYNMNDENDDNKDNSESDEFDEQDENDESDESDKSSDSNKDRSISEGNVPSAEAELNAHSLFPNNSVDENIIKSIDDNEGDDFFLECLPSLPIGLPSEFIRENADTLERDYCFHLKGNSTNGYFNYTPYTAFNAASNSKSCTYSNRQYSGNPDLASYYYNYYNCYQQPFYENSGNNNNGENYLNMQGKKEKVPLNNEPNMNIRNFNKTSNNNNVKNSDLSNSNYNSNDNNSNNVNKIRTDGICEGPTLCLNDEFNKAKLDEEENQLLNDVRNGNTNNAHDNCNNENNYVNNALKKNIKNSNIHNTVNVFNYANMYYHNFMPMHYNNTLNNNSFRSNNCSAHAYNNNAVNYAMSNGHTNNSYVHSSYINSSHMNRVYMNNNLMKNIYDVDPKNHTHKGKRYNNTNTHNGENSLTKKSCTEKDSYHNISSNHHARTSKANNSAMHVNKNNTSTNKINTNRNNVMDKSNEPNNAQYFVPINLRLKNKLNDLCETTINAVDKGKKDEDKNINIDLEYNKFIKEVNLN</sequence>
<dbReference type="RefSeq" id="XP_028863706.1">
    <property type="nucleotide sequence ID" value="XM_029007303.1"/>
</dbReference>
<dbReference type="GeneID" id="39871031"/>
<dbReference type="InterPro" id="IPR019007">
    <property type="entry name" value="Wbp11/ELF5/Saf1_N"/>
</dbReference>
<reference evidence="4 6" key="3">
    <citation type="submission" date="2016-06" db="EMBL/GenBank/DDBJ databases">
        <authorList>
            <consortium name="Pathogen Informatics"/>
        </authorList>
    </citation>
    <scope>NUCLEOTIDE SEQUENCE [LARGE SCALE GENOMIC DNA]</scope>
</reference>
<feature type="compositionally biased region" description="Basic residues" evidence="1">
    <location>
        <begin position="24"/>
        <end position="36"/>
    </location>
</feature>
<dbReference type="KEGG" id="pmal:PMUG01_13032000"/>
<evidence type="ECO:0000313" key="4">
    <source>
        <dbReference type="EMBL" id="SCP02673.1"/>
    </source>
</evidence>
<reference evidence="3" key="1">
    <citation type="submission" date="2016-05" db="EMBL/GenBank/DDBJ databases">
        <authorList>
            <person name="Lavstsen T."/>
            <person name="Jespersen J.S."/>
        </authorList>
    </citation>
    <scope>NUCLEOTIDE SEQUENCE [LARGE SCALE GENOMIC DNA]</scope>
</reference>
<dbReference type="VEuPathDB" id="PlasmoDB:PmUG01_13032000"/>
<keyword evidence="6" id="KW-1185">Reference proteome</keyword>
<proteinExistence type="predicted"/>
<evidence type="ECO:0000313" key="3">
    <source>
        <dbReference type="EMBL" id="SBS94498.1"/>
    </source>
</evidence>
<feature type="region of interest" description="Disordered" evidence="1">
    <location>
        <begin position="1"/>
        <end position="39"/>
    </location>
</feature>
<evidence type="ECO:0000313" key="6">
    <source>
        <dbReference type="Proteomes" id="UP000219813"/>
    </source>
</evidence>
<dbReference type="Pfam" id="PF09429">
    <property type="entry name" value="Wbp11"/>
    <property type="match status" value="1"/>
</dbReference>
<evidence type="ECO:0000256" key="1">
    <source>
        <dbReference type="SAM" id="MobiDB-lite"/>
    </source>
</evidence>
<dbReference type="GO" id="GO:0006396">
    <property type="term" value="P:RNA processing"/>
    <property type="evidence" value="ECO:0007669"/>
    <property type="project" value="InterPro"/>
</dbReference>
<reference evidence="5" key="2">
    <citation type="submission" date="2016-05" db="EMBL/GenBank/DDBJ databases">
        <authorList>
            <person name="Naeem Raeece"/>
        </authorList>
    </citation>
    <scope>NUCLEOTIDE SEQUENCE [LARGE SCALE GENOMIC DNA]</scope>
</reference>
<accession>A0A1A8WQD7</accession>
<dbReference type="EMBL" id="LT594634">
    <property type="protein sequence ID" value="SCP02673.1"/>
    <property type="molecule type" value="Genomic_DNA"/>
</dbReference>
<feature type="compositionally biased region" description="Low complexity" evidence="1">
    <location>
        <begin position="305"/>
        <end position="336"/>
    </location>
</feature>
<feature type="domain" description="Wbp11/ELF5/Saf1 N-terminal" evidence="2">
    <location>
        <begin position="14"/>
        <end position="89"/>
    </location>
</feature>
<feature type="compositionally biased region" description="Polar residues" evidence="1">
    <location>
        <begin position="528"/>
        <end position="546"/>
    </location>
</feature>
<feature type="region of interest" description="Disordered" evidence="1">
    <location>
        <begin position="526"/>
        <end position="572"/>
    </location>
</feature>
<feature type="compositionally biased region" description="Low complexity" evidence="1">
    <location>
        <begin position="549"/>
        <end position="564"/>
    </location>
</feature>
<feature type="region of interest" description="Disordered" evidence="1">
    <location>
        <begin position="107"/>
        <end position="154"/>
    </location>
</feature>
<feature type="compositionally biased region" description="Basic and acidic residues" evidence="1">
    <location>
        <begin position="136"/>
        <end position="148"/>
    </location>
</feature>
<feature type="region of interest" description="Disordered" evidence="1">
    <location>
        <begin position="295"/>
        <end position="336"/>
    </location>
</feature>
<evidence type="ECO:0000313" key="5">
    <source>
        <dbReference type="Proteomes" id="UP000078597"/>
    </source>
</evidence>
<dbReference type="OMA" id="IPTDAYR"/>
<evidence type="ECO:0000259" key="2">
    <source>
        <dbReference type="Pfam" id="PF09429"/>
    </source>
</evidence>
<protein>
    <submittedName>
        <fullName evidence="3">WW domain-binding protein 11, putative</fullName>
    </submittedName>
</protein>
<name>A0A1A8WQD7_PLAMA</name>
<dbReference type="OrthoDB" id="373038at2759"/>
<dbReference type="Proteomes" id="UP000078597">
    <property type="component" value="Unassembled WGS sequence"/>
</dbReference>